<protein>
    <submittedName>
        <fullName evidence="3">Uncharacterized protein</fullName>
    </submittedName>
</protein>
<comment type="caution">
    <text evidence="3">The sequence shown here is derived from an EMBL/GenBank/DDBJ whole genome shotgun (WGS) entry which is preliminary data.</text>
</comment>
<dbReference type="InParanoid" id="G7EAW6"/>
<evidence type="ECO:0000313" key="4">
    <source>
        <dbReference type="Proteomes" id="UP000009131"/>
    </source>
</evidence>
<keyword evidence="2" id="KW-0812">Transmembrane</keyword>
<evidence type="ECO:0000313" key="3">
    <source>
        <dbReference type="EMBL" id="GAA99976.1"/>
    </source>
</evidence>
<keyword evidence="2" id="KW-0472">Membrane</keyword>
<evidence type="ECO:0000256" key="2">
    <source>
        <dbReference type="SAM" id="Phobius"/>
    </source>
</evidence>
<feature type="region of interest" description="Disordered" evidence="1">
    <location>
        <begin position="95"/>
        <end position="126"/>
    </location>
</feature>
<dbReference type="RefSeq" id="XP_014565592.1">
    <property type="nucleotide sequence ID" value="XM_014710106.1"/>
</dbReference>
<reference evidence="3 4" key="2">
    <citation type="journal article" date="2012" name="Open Biol.">
        <title>Characteristics of nucleosomes and linker DNA regions on the genome of the basidiomycete Mixia osmundae revealed by mono- and dinucleosome mapping.</title>
        <authorList>
            <person name="Nishida H."/>
            <person name="Kondo S."/>
            <person name="Matsumoto T."/>
            <person name="Suzuki Y."/>
            <person name="Yoshikawa H."/>
            <person name="Taylor T.D."/>
            <person name="Sugiyama J."/>
        </authorList>
    </citation>
    <scope>NUCLEOTIDE SEQUENCE [LARGE SCALE GENOMIC DNA]</scope>
    <source>
        <strain evidence="4">CBS 9802 / IAM 14324 / JCM 22182 / KY 12970</strain>
    </source>
</reference>
<feature type="transmembrane region" description="Helical" evidence="2">
    <location>
        <begin position="66"/>
        <end position="91"/>
    </location>
</feature>
<dbReference type="EMBL" id="BABT02000252">
    <property type="protein sequence ID" value="GAA99976.1"/>
    <property type="molecule type" value="Genomic_DNA"/>
</dbReference>
<dbReference type="AlphaFoldDB" id="G7EAW6"/>
<keyword evidence="4" id="KW-1185">Reference proteome</keyword>
<proteinExistence type="predicted"/>
<keyword evidence="2" id="KW-1133">Transmembrane helix</keyword>
<dbReference type="Proteomes" id="UP000009131">
    <property type="component" value="Unassembled WGS sequence"/>
</dbReference>
<name>G7EAW6_MIXOS</name>
<reference evidence="3 4" key="1">
    <citation type="journal article" date="2011" name="J. Gen. Appl. Microbiol.">
        <title>Draft genome sequencing of the enigmatic basidiomycete Mixia osmundae.</title>
        <authorList>
            <person name="Nishida H."/>
            <person name="Nagatsuka Y."/>
            <person name="Sugiyama J."/>
        </authorList>
    </citation>
    <scope>NUCLEOTIDE SEQUENCE [LARGE SCALE GENOMIC DNA]</scope>
    <source>
        <strain evidence="4">CBS 9802 / IAM 14324 / JCM 22182 / KY 12970</strain>
    </source>
</reference>
<sequence>MSYNPVALNLPKPSAVELGNGYGGSRAVSSGTISAGTKVLSTAAPAASSSSAGVATELPSARLQRILPWTFIGIGSLIGLLLLCIGVWRIVKSQRPRPSASEELAGSGDKPDQSAPENRMSKHLKP</sequence>
<accession>G7EAW6</accession>
<evidence type="ECO:0000256" key="1">
    <source>
        <dbReference type="SAM" id="MobiDB-lite"/>
    </source>
</evidence>
<dbReference type="HOGENOM" id="CLU_1982117_0_0_1"/>
<gene>
    <name evidence="3" type="primary">Mo06679</name>
    <name evidence="3" type="ORF">E5Q_06679</name>
</gene>
<organism evidence="3 4">
    <name type="scientific">Mixia osmundae (strain CBS 9802 / IAM 14324 / JCM 22182 / KY 12970)</name>
    <dbReference type="NCBI Taxonomy" id="764103"/>
    <lineage>
        <taxon>Eukaryota</taxon>
        <taxon>Fungi</taxon>
        <taxon>Dikarya</taxon>
        <taxon>Basidiomycota</taxon>
        <taxon>Pucciniomycotina</taxon>
        <taxon>Mixiomycetes</taxon>
        <taxon>Mixiales</taxon>
        <taxon>Mixiaceae</taxon>
        <taxon>Mixia</taxon>
    </lineage>
</organism>